<dbReference type="InterPro" id="IPR016167">
    <property type="entry name" value="FAD-bd_PCMH_sub1"/>
</dbReference>
<dbReference type="Gene3D" id="3.30.465.10">
    <property type="match status" value="1"/>
</dbReference>
<dbReference type="Gene3D" id="3.30.43.10">
    <property type="entry name" value="Uridine Diphospho-n-acetylenolpyruvylglucosamine Reductase, domain 2"/>
    <property type="match status" value="1"/>
</dbReference>
<evidence type="ECO:0000256" key="6">
    <source>
        <dbReference type="SAM" id="MobiDB-lite"/>
    </source>
</evidence>
<dbReference type="GO" id="GO:0018530">
    <property type="term" value="F:(R)-6-hydroxynicotine oxidase activity"/>
    <property type="evidence" value="ECO:0007669"/>
    <property type="project" value="UniProtKB-EC"/>
</dbReference>
<evidence type="ECO:0000256" key="3">
    <source>
        <dbReference type="ARBA" id="ARBA00022630"/>
    </source>
</evidence>
<feature type="region of interest" description="Disordered" evidence="6">
    <location>
        <begin position="746"/>
        <end position="767"/>
    </location>
</feature>
<evidence type="ECO:0000313" key="8">
    <source>
        <dbReference type="EMBL" id="SKM48015.1"/>
    </source>
</evidence>
<dbReference type="SUPFAM" id="SSF51679">
    <property type="entry name" value="Bacterial luciferase-like"/>
    <property type="match status" value="1"/>
</dbReference>
<proteinExistence type="inferred from homology"/>
<evidence type="ECO:0000256" key="4">
    <source>
        <dbReference type="ARBA" id="ARBA00022827"/>
    </source>
</evidence>
<protein>
    <submittedName>
        <fullName evidence="8">FAD/FMN-dependent dehydrogenase</fullName>
        <ecNumber evidence="8">1.5.3.6</ecNumber>
    </submittedName>
</protein>
<dbReference type="EC" id="1.5.3.6" evidence="8"/>
<keyword evidence="4" id="KW-0274">FAD</keyword>
<dbReference type="PROSITE" id="PS00862">
    <property type="entry name" value="OX2_COVAL_FAD"/>
    <property type="match status" value="1"/>
</dbReference>
<reference evidence="8 9" key="1">
    <citation type="submission" date="2016-11" db="EMBL/GenBank/DDBJ databases">
        <authorList>
            <consortium name="Pathogen Informatics"/>
        </authorList>
    </citation>
    <scope>NUCLEOTIDE SEQUENCE [LARGE SCALE GENOMIC DNA]</scope>
    <source>
        <strain evidence="8 9">911</strain>
    </source>
</reference>
<dbReference type="Gene3D" id="3.20.20.30">
    <property type="entry name" value="Luciferase-like domain"/>
    <property type="match status" value="1"/>
</dbReference>
<dbReference type="InterPro" id="IPR016169">
    <property type="entry name" value="FAD-bd_PCMH_sub2"/>
</dbReference>
<dbReference type="InterPro" id="IPR011251">
    <property type="entry name" value="Luciferase-like_dom"/>
</dbReference>
<dbReference type="GO" id="GO:0071949">
    <property type="term" value="F:FAD binding"/>
    <property type="evidence" value="ECO:0007669"/>
    <property type="project" value="InterPro"/>
</dbReference>
<dbReference type="GO" id="GO:0016705">
    <property type="term" value="F:oxidoreductase activity, acting on paired donors, with incorporation or reduction of molecular oxygen"/>
    <property type="evidence" value="ECO:0007669"/>
    <property type="project" value="InterPro"/>
</dbReference>
<dbReference type="PROSITE" id="PS51387">
    <property type="entry name" value="FAD_PCMH"/>
    <property type="match status" value="1"/>
</dbReference>
<evidence type="ECO:0000313" key="9">
    <source>
        <dbReference type="Proteomes" id="UP000190074"/>
    </source>
</evidence>
<dbReference type="Proteomes" id="UP000190074">
    <property type="component" value="Unassembled WGS sequence"/>
</dbReference>
<name>A0A1U5Y3I3_9MYCO</name>
<sequence length="767" mass="82523">MNYGQPLRFGAFLIPSSTAADQVVERAQLCERLGYDLVAFPDRPPLPHLLEMWTLLSWIAARTSRIHLMPNVADLQLRNPVILARAAASLDLLSDGRIDLGLGASLRGADANAMGGTTVNAVADAIPIIRGVLDADAPGPFEFHGTHHNIDDVQRGPLPAHRIPLWISGYRHSSLSLAARAADGWIASLFGTAHERALEDLHKDAATIDSIAAESRRDPADIRRLLVLPERFNNQVSGLLEGPVSLWVNQLLPFVVEEGFSTLILATDDDLCLEHFAKELAPALREAVDRELPLPLPPAEPRPRWVLDQRRDGISYESVPASLIENAIEPGDVDYARVRSTRMRGGSPGIILRPKTANEVADAIGFARAHRQVALGIRSGGHGISGRSTNDGGIVIDLCQLHEITVIDPETRRVRIGPGATWRDVAAALAPYGLGLSSGDFGGVGVGGLTAAGGIGLLNRNYGLTIDRLRAAQIVLADGTVTDADHQHHPDLFWAIRGAAANFGVVTAFEFEADSVTDVGWAQFIIEADNMIAFLQRFGVAASSAPRDTTAFLTAVPAQPSQPPLAQLTVMVNNVDPDVVTDRLQPFVRLGDPRDAQAVIAPYAAIIGAVLDFPSTAQGEPAVRSGLIDAFTPMVSGAFVRMLHSGAVSMLQVRTVGGAVTDTPPDATAFAYRRDGFSVTAIGFNQQQLNRAWDPLGGELAGIYTAFESDDRPERVAQAYPPHTLRRLREIKLRYDPHNLFRDNFNIEPAGGARPYPAKSQSGRPTA</sequence>
<dbReference type="InterPro" id="IPR006094">
    <property type="entry name" value="Oxid_FAD_bind_N"/>
</dbReference>
<dbReference type="Pfam" id="PF00296">
    <property type="entry name" value="Bac_luciferase"/>
    <property type="match status" value="1"/>
</dbReference>
<accession>A0A1U5Y3I3</accession>
<organism evidence="8 9">
    <name type="scientific">Mycobacteroides abscessus subsp. massiliense</name>
    <dbReference type="NCBI Taxonomy" id="1962118"/>
    <lineage>
        <taxon>Bacteria</taxon>
        <taxon>Bacillati</taxon>
        <taxon>Actinomycetota</taxon>
        <taxon>Actinomycetes</taxon>
        <taxon>Mycobacteriales</taxon>
        <taxon>Mycobacteriaceae</taxon>
        <taxon>Mycobacteroides</taxon>
        <taxon>Mycobacteroides abscessus</taxon>
    </lineage>
</organism>
<feature type="domain" description="FAD-binding PCMH-type" evidence="7">
    <location>
        <begin position="343"/>
        <end position="516"/>
    </location>
</feature>
<dbReference type="AlphaFoldDB" id="A0A1U5Y3I3"/>
<evidence type="ECO:0000256" key="5">
    <source>
        <dbReference type="ARBA" id="ARBA00023002"/>
    </source>
</evidence>
<dbReference type="InterPro" id="IPR016166">
    <property type="entry name" value="FAD-bd_PCMH"/>
</dbReference>
<dbReference type="Gene3D" id="3.40.462.20">
    <property type="match status" value="1"/>
</dbReference>
<comment type="similarity">
    <text evidence="2">Belongs to the oxygen-dependent FAD-linked oxidoreductase family.</text>
</comment>
<dbReference type="InterPro" id="IPR050416">
    <property type="entry name" value="FAD-linked_Oxidoreductase"/>
</dbReference>
<dbReference type="Pfam" id="PF08031">
    <property type="entry name" value="BBE"/>
    <property type="match status" value="1"/>
</dbReference>
<keyword evidence="3" id="KW-0285">Flavoprotein</keyword>
<dbReference type="SUPFAM" id="SSF56176">
    <property type="entry name" value="FAD-binding/transporter-associated domain-like"/>
    <property type="match status" value="1"/>
</dbReference>
<comment type="cofactor">
    <cofactor evidence="1">
        <name>FAD</name>
        <dbReference type="ChEBI" id="CHEBI:57692"/>
    </cofactor>
</comment>
<dbReference type="InterPro" id="IPR012951">
    <property type="entry name" value="BBE"/>
</dbReference>
<evidence type="ECO:0000259" key="7">
    <source>
        <dbReference type="PROSITE" id="PS51387"/>
    </source>
</evidence>
<keyword evidence="5 8" id="KW-0560">Oxidoreductase</keyword>
<evidence type="ECO:0000256" key="1">
    <source>
        <dbReference type="ARBA" id="ARBA00001974"/>
    </source>
</evidence>
<dbReference type="PANTHER" id="PTHR42973">
    <property type="entry name" value="BINDING OXIDOREDUCTASE, PUTATIVE (AFU_ORTHOLOGUE AFUA_1G17690)-RELATED"/>
    <property type="match status" value="1"/>
</dbReference>
<dbReference type="PANTHER" id="PTHR42973:SF39">
    <property type="entry name" value="FAD-BINDING PCMH-TYPE DOMAIN-CONTAINING PROTEIN"/>
    <property type="match status" value="1"/>
</dbReference>
<dbReference type="InterPro" id="IPR006093">
    <property type="entry name" value="Oxy_OxRdtase_FAD_BS"/>
</dbReference>
<gene>
    <name evidence="8" type="ORF">SAMEA2259716_04178</name>
</gene>
<dbReference type="InterPro" id="IPR036318">
    <property type="entry name" value="FAD-bd_PCMH-like_sf"/>
</dbReference>
<dbReference type="InterPro" id="IPR036661">
    <property type="entry name" value="Luciferase-like_sf"/>
</dbReference>
<dbReference type="EMBL" id="FVGW01000009">
    <property type="protein sequence ID" value="SKM48015.1"/>
    <property type="molecule type" value="Genomic_DNA"/>
</dbReference>
<dbReference type="Pfam" id="PF01565">
    <property type="entry name" value="FAD_binding_4"/>
    <property type="match status" value="1"/>
</dbReference>
<evidence type="ECO:0000256" key="2">
    <source>
        <dbReference type="ARBA" id="ARBA00005466"/>
    </source>
</evidence>